<evidence type="ECO:0008006" key="3">
    <source>
        <dbReference type="Google" id="ProtNLM"/>
    </source>
</evidence>
<reference evidence="1 2" key="1">
    <citation type="submission" date="2016-07" db="EMBL/GenBank/DDBJ databases">
        <title>Draft genome of the white-rot fungus Obba rivulosa 3A-2.</title>
        <authorList>
            <consortium name="DOE Joint Genome Institute"/>
            <person name="Miettinen O."/>
            <person name="Riley R."/>
            <person name="Acob R."/>
            <person name="Barry K."/>
            <person name="Cullen D."/>
            <person name="De Vries R."/>
            <person name="Hainaut M."/>
            <person name="Hatakka A."/>
            <person name="Henrissat B."/>
            <person name="Hilden K."/>
            <person name="Kuo R."/>
            <person name="Labutti K."/>
            <person name="Lipzen A."/>
            <person name="Makela M.R."/>
            <person name="Sandor L."/>
            <person name="Spatafora J.W."/>
            <person name="Grigoriev I.V."/>
            <person name="Hibbett D.S."/>
        </authorList>
    </citation>
    <scope>NUCLEOTIDE SEQUENCE [LARGE SCALE GENOMIC DNA]</scope>
    <source>
        <strain evidence="1 2">3A-2</strain>
    </source>
</reference>
<proteinExistence type="predicted"/>
<protein>
    <recommendedName>
        <fullName evidence="3">Peptidase A2 domain-containing protein</fullName>
    </recommendedName>
</protein>
<keyword evidence="2" id="KW-1185">Reference proteome</keyword>
<evidence type="ECO:0000313" key="1">
    <source>
        <dbReference type="EMBL" id="OCH90285.1"/>
    </source>
</evidence>
<dbReference type="Proteomes" id="UP000250043">
    <property type="component" value="Unassembled WGS sequence"/>
</dbReference>
<sequence length="78" mass="8772">MWILGQLTVKNQVIELITLIDSGAQTNLIHPDVVTKYKLPRVKLLCAVIVQSVNNTLNQNGNITHQVESKLQLRNKVI</sequence>
<organism evidence="1 2">
    <name type="scientific">Obba rivulosa</name>
    <dbReference type="NCBI Taxonomy" id="1052685"/>
    <lineage>
        <taxon>Eukaryota</taxon>
        <taxon>Fungi</taxon>
        <taxon>Dikarya</taxon>
        <taxon>Basidiomycota</taxon>
        <taxon>Agaricomycotina</taxon>
        <taxon>Agaricomycetes</taxon>
        <taxon>Polyporales</taxon>
        <taxon>Gelatoporiaceae</taxon>
        <taxon>Obba</taxon>
    </lineage>
</organism>
<dbReference type="InterPro" id="IPR021109">
    <property type="entry name" value="Peptidase_aspartic_dom_sf"/>
</dbReference>
<evidence type="ECO:0000313" key="2">
    <source>
        <dbReference type="Proteomes" id="UP000250043"/>
    </source>
</evidence>
<name>A0A8E2B2W8_9APHY</name>
<accession>A0A8E2B2W8</accession>
<dbReference type="OrthoDB" id="2802569at2759"/>
<dbReference type="Gene3D" id="2.40.70.10">
    <property type="entry name" value="Acid Proteases"/>
    <property type="match status" value="1"/>
</dbReference>
<dbReference type="CDD" id="cd00303">
    <property type="entry name" value="retropepsin_like"/>
    <property type="match status" value="1"/>
</dbReference>
<dbReference type="AlphaFoldDB" id="A0A8E2B2W8"/>
<dbReference type="EMBL" id="KV722407">
    <property type="protein sequence ID" value="OCH90285.1"/>
    <property type="molecule type" value="Genomic_DNA"/>
</dbReference>
<gene>
    <name evidence="1" type="ORF">OBBRIDRAFT_731038</name>
</gene>